<keyword evidence="3" id="KW-1185">Reference proteome</keyword>
<dbReference type="KEGG" id="paa:Paes_0758"/>
<organism evidence="2 3">
    <name type="scientific">Prosthecochloris aestuarii (strain DSM 271 / SK 413)</name>
    <dbReference type="NCBI Taxonomy" id="290512"/>
    <lineage>
        <taxon>Bacteria</taxon>
        <taxon>Pseudomonadati</taxon>
        <taxon>Chlorobiota</taxon>
        <taxon>Chlorobiia</taxon>
        <taxon>Chlorobiales</taxon>
        <taxon>Chlorobiaceae</taxon>
        <taxon>Prosthecochloris</taxon>
    </lineage>
</organism>
<dbReference type="AlphaFoldDB" id="B4S6Q0"/>
<dbReference type="RefSeq" id="WP_012505342.1">
    <property type="nucleotide sequence ID" value="NC_011059.1"/>
</dbReference>
<evidence type="ECO:0000259" key="1">
    <source>
        <dbReference type="Pfam" id="PF13490"/>
    </source>
</evidence>
<dbReference type="STRING" id="290512.Paes_0758"/>
<feature type="domain" description="Putative zinc-finger" evidence="1">
    <location>
        <begin position="6"/>
        <end position="40"/>
    </location>
</feature>
<accession>B4S6Q0</accession>
<dbReference type="Proteomes" id="UP000002725">
    <property type="component" value="Chromosome"/>
</dbReference>
<proteinExistence type="predicted"/>
<sequence>MTTVNCKEAMALMSAAVDGELCSREQESFNQHIMWCVRCAHEFQEAKKTKRIIREKIVRFNAPQSLVNSILKLTESPS</sequence>
<dbReference type="EMBL" id="CP001108">
    <property type="protein sequence ID" value="ACF45805.1"/>
    <property type="molecule type" value="Genomic_DNA"/>
</dbReference>
<dbReference type="Pfam" id="PF13490">
    <property type="entry name" value="zf-HC2"/>
    <property type="match status" value="1"/>
</dbReference>
<evidence type="ECO:0000313" key="2">
    <source>
        <dbReference type="EMBL" id="ACF45805.1"/>
    </source>
</evidence>
<evidence type="ECO:0000313" key="3">
    <source>
        <dbReference type="Proteomes" id="UP000002725"/>
    </source>
</evidence>
<dbReference type="eggNOG" id="COG5662">
    <property type="taxonomic scope" value="Bacteria"/>
</dbReference>
<dbReference type="InterPro" id="IPR027383">
    <property type="entry name" value="Znf_put"/>
</dbReference>
<gene>
    <name evidence="2" type="ordered locus">Paes_0758</name>
</gene>
<reference evidence="2" key="1">
    <citation type="submission" date="2008-06" db="EMBL/GenBank/DDBJ databases">
        <title>Complete sequence of chromosome of Prosthecochloris aestuarii DSM 271.</title>
        <authorList>
            <consortium name="US DOE Joint Genome Institute"/>
            <person name="Lucas S."/>
            <person name="Copeland A."/>
            <person name="Lapidus A."/>
            <person name="Glavina del Rio T."/>
            <person name="Dalin E."/>
            <person name="Tice H."/>
            <person name="Bruce D."/>
            <person name="Goodwin L."/>
            <person name="Pitluck S."/>
            <person name="Schmutz J."/>
            <person name="Larimer F."/>
            <person name="Land M."/>
            <person name="Hauser L."/>
            <person name="Kyrpides N."/>
            <person name="Anderson I."/>
            <person name="Liu Z."/>
            <person name="Li T."/>
            <person name="Zhao F."/>
            <person name="Overmann J."/>
            <person name="Bryant D.A."/>
            <person name="Richardson P."/>
        </authorList>
    </citation>
    <scope>NUCLEOTIDE SEQUENCE [LARGE SCALE GENOMIC DNA]</scope>
    <source>
        <strain evidence="2">DSM 271</strain>
    </source>
</reference>
<protein>
    <submittedName>
        <fullName evidence="2">Transmembrane anti-sigma factor</fullName>
    </submittedName>
</protein>
<keyword evidence="2" id="KW-0812">Transmembrane</keyword>
<name>B4S6Q0_PROA2</name>
<dbReference type="HOGENOM" id="CLU_2510069_0_0_10"/>
<keyword evidence="2" id="KW-0472">Membrane</keyword>